<reference evidence="2" key="1">
    <citation type="submission" date="2022-01" db="EMBL/GenBank/DDBJ databases">
        <authorList>
            <person name="King R."/>
        </authorList>
    </citation>
    <scope>NUCLEOTIDE SEQUENCE</scope>
</reference>
<organism evidence="2 3">
    <name type="scientific">Ceutorhynchus assimilis</name>
    <name type="common">cabbage seed weevil</name>
    <dbReference type="NCBI Taxonomy" id="467358"/>
    <lineage>
        <taxon>Eukaryota</taxon>
        <taxon>Metazoa</taxon>
        <taxon>Ecdysozoa</taxon>
        <taxon>Arthropoda</taxon>
        <taxon>Hexapoda</taxon>
        <taxon>Insecta</taxon>
        <taxon>Pterygota</taxon>
        <taxon>Neoptera</taxon>
        <taxon>Endopterygota</taxon>
        <taxon>Coleoptera</taxon>
        <taxon>Polyphaga</taxon>
        <taxon>Cucujiformia</taxon>
        <taxon>Curculionidae</taxon>
        <taxon>Ceutorhynchinae</taxon>
        <taxon>Ceutorhynchus</taxon>
    </lineage>
</organism>
<feature type="compositionally biased region" description="Acidic residues" evidence="1">
    <location>
        <begin position="1"/>
        <end position="18"/>
    </location>
</feature>
<dbReference type="AlphaFoldDB" id="A0A9N9MCQ7"/>
<evidence type="ECO:0000313" key="3">
    <source>
        <dbReference type="Proteomes" id="UP001152799"/>
    </source>
</evidence>
<gene>
    <name evidence="2" type="ORF">CEUTPL_LOCUS2875</name>
</gene>
<feature type="region of interest" description="Disordered" evidence="1">
    <location>
        <begin position="1"/>
        <end position="36"/>
    </location>
</feature>
<dbReference type="EMBL" id="OU892287">
    <property type="protein sequence ID" value="CAG9762191.1"/>
    <property type="molecule type" value="Genomic_DNA"/>
</dbReference>
<proteinExistence type="predicted"/>
<evidence type="ECO:0000313" key="2">
    <source>
        <dbReference type="EMBL" id="CAG9762191.1"/>
    </source>
</evidence>
<sequence length="315" mass="35292">MAEEGVADPLEEQAEEPPIEPTTDLPSRNVTEGEKKHSFTISKVHVRPGKPFTPLEKDTLNWANCLNSSPTIQVKSSPYVPMPYTFRLPPAPKPTQIKNVVGKSPPFHTLVDHTIAVIWMMFSSENYDSPLGIVQLQWALAFLKTIFLRTGERPKDVEICIDAIEDVLLEKYANLSEQLERMTKINESSHYADGAFGSMTVVTKDFPFSATYADLVHKLGEIEVHADPSITSQQAEEELNNLKKAAGVQSIEKLDSVSKEKAINVLKMWRVEQTGKIKEEIKKLKLIQEQINNVNDGTAQFLDAAQMEELFIGDD</sequence>
<dbReference type="Proteomes" id="UP001152799">
    <property type="component" value="Chromosome 11"/>
</dbReference>
<keyword evidence="3" id="KW-1185">Reference proteome</keyword>
<name>A0A9N9MCQ7_9CUCU</name>
<protein>
    <submittedName>
        <fullName evidence="2">Uncharacterized protein</fullName>
    </submittedName>
</protein>
<evidence type="ECO:0000256" key="1">
    <source>
        <dbReference type="SAM" id="MobiDB-lite"/>
    </source>
</evidence>
<dbReference type="OrthoDB" id="6578444at2759"/>
<accession>A0A9N9MCQ7</accession>